<dbReference type="STRING" id="1214573.A0A0G2H543"/>
<dbReference type="GO" id="GO:0016705">
    <property type="term" value="F:oxidoreductase activity, acting on paired donors, with incorporation or reduction of molecular oxygen"/>
    <property type="evidence" value="ECO:0007669"/>
    <property type="project" value="InterPro"/>
</dbReference>
<evidence type="ECO:0000256" key="1">
    <source>
        <dbReference type="ARBA" id="ARBA00001971"/>
    </source>
</evidence>
<dbReference type="PANTHER" id="PTHR24305:SF166">
    <property type="entry name" value="CYTOCHROME P450 12A4, MITOCHONDRIAL-RELATED"/>
    <property type="match status" value="1"/>
</dbReference>
<reference evidence="8 9" key="1">
    <citation type="submission" date="2015-05" db="EMBL/GenBank/DDBJ databases">
        <title>Distinctive expansion of gene families associated with plant cell wall degradation and secondary metabolism in the genomes of grapevine trunk pathogens.</title>
        <authorList>
            <person name="Lawrence D.P."/>
            <person name="Travadon R."/>
            <person name="Rolshausen P.E."/>
            <person name="Baumgartner K."/>
        </authorList>
    </citation>
    <scope>NUCLEOTIDE SEQUENCE [LARGE SCALE GENOMIC DNA]</scope>
    <source>
        <strain evidence="8">DA912</strain>
    </source>
</reference>
<dbReference type="PROSITE" id="PS00086">
    <property type="entry name" value="CYTOCHROME_P450"/>
    <property type="match status" value="1"/>
</dbReference>
<dbReference type="Gene3D" id="1.10.630.10">
    <property type="entry name" value="Cytochrome P450"/>
    <property type="match status" value="2"/>
</dbReference>
<dbReference type="Pfam" id="PF00067">
    <property type="entry name" value="p450"/>
    <property type="match status" value="2"/>
</dbReference>
<dbReference type="PRINTS" id="PR00385">
    <property type="entry name" value="P450"/>
</dbReference>
<evidence type="ECO:0000256" key="5">
    <source>
        <dbReference type="ARBA" id="ARBA00023004"/>
    </source>
</evidence>
<dbReference type="AlphaFoldDB" id="A0A0G2H543"/>
<dbReference type="PANTHER" id="PTHR24305">
    <property type="entry name" value="CYTOCHROME P450"/>
    <property type="match status" value="1"/>
</dbReference>
<dbReference type="InterPro" id="IPR001128">
    <property type="entry name" value="Cyt_P450"/>
</dbReference>
<comment type="cofactor">
    <cofactor evidence="1 6">
        <name>heme</name>
        <dbReference type="ChEBI" id="CHEBI:30413"/>
    </cofactor>
</comment>
<gene>
    <name evidence="8" type="ORF">UCDDA912_g09709</name>
</gene>
<dbReference type="InterPro" id="IPR050121">
    <property type="entry name" value="Cytochrome_P450_monoxygenase"/>
</dbReference>
<protein>
    <submittedName>
        <fullName evidence="8">Putative p450 monooxygenase</fullName>
    </submittedName>
</protein>
<dbReference type="GO" id="GO:0004497">
    <property type="term" value="F:monooxygenase activity"/>
    <property type="evidence" value="ECO:0007669"/>
    <property type="project" value="UniProtKB-KW"/>
</dbReference>
<comment type="similarity">
    <text evidence="2 7">Belongs to the cytochrome P450 family.</text>
</comment>
<keyword evidence="7" id="KW-0560">Oxidoreductase</keyword>
<dbReference type="SUPFAM" id="SSF48264">
    <property type="entry name" value="Cytochrome P450"/>
    <property type="match status" value="1"/>
</dbReference>
<dbReference type="PRINTS" id="PR00463">
    <property type="entry name" value="EP450I"/>
</dbReference>
<dbReference type="GO" id="GO:0005506">
    <property type="term" value="F:iron ion binding"/>
    <property type="evidence" value="ECO:0007669"/>
    <property type="project" value="InterPro"/>
</dbReference>
<keyword evidence="4 6" id="KW-0479">Metal-binding</keyword>
<dbReference type="OrthoDB" id="5178561at2759"/>
<reference evidence="8 9" key="2">
    <citation type="submission" date="2015-05" db="EMBL/GenBank/DDBJ databases">
        <authorList>
            <person name="Morales-Cruz A."/>
            <person name="Amrine K.C."/>
            <person name="Cantu D."/>
        </authorList>
    </citation>
    <scope>NUCLEOTIDE SEQUENCE [LARGE SCALE GENOMIC DNA]</scope>
    <source>
        <strain evidence="8">DA912</strain>
    </source>
</reference>
<evidence type="ECO:0000313" key="9">
    <source>
        <dbReference type="Proteomes" id="UP000034680"/>
    </source>
</evidence>
<evidence type="ECO:0000256" key="3">
    <source>
        <dbReference type="ARBA" id="ARBA00022617"/>
    </source>
</evidence>
<evidence type="ECO:0000256" key="6">
    <source>
        <dbReference type="PIRSR" id="PIRSR602401-1"/>
    </source>
</evidence>
<evidence type="ECO:0000256" key="4">
    <source>
        <dbReference type="ARBA" id="ARBA00022723"/>
    </source>
</evidence>
<keyword evidence="9" id="KW-1185">Reference proteome</keyword>
<dbReference type="InterPro" id="IPR002401">
    <property type="entry name" value="Cyt_P450_E_grp-I"/>
</dbReference>
<evidence type="ECO:0000313" key="8">
    <source>
        <dbReference type="EMBL" id="KKY30348.1"/>
    </source>
</evidence>
<keyword evidence="3 6" id="KW-0349">Heme</keyword>
<comment type="caution">
    <text evidence="8">The sequence shown here is derived from an EMBL/GenBank/DDBJ whole genome shotgun (WGS) entry which is preliminary data.</text>
</comment>
<dbReference type="EMBL" id="LCUC01000495">
    <property type="protein sequence ID" value="KKY30348.1"/>
    <property type="molecule type" value="Genomic_DNA"/>
</dbReference>
<organism evidence="8 9">
    <name type="scientific">Diaporthe ampelina</name>
    <dbReference type="NCBI Taxonomy" id="1214573"/>
    <lineage>
        <taxon>Eukaryota</taxon>
        <taxon>Fungi</taxon>
        <taxon>Dikarya</taxon>
        <taxon>Ascomycota</taxon>
        <taxon>Pezizomycotina</taxon>
        <taxon>Sordariomycetes</taxon>
        <taxon>Sordariomycetidae</taxon>
        <taxon>Diaporthales</taxon>
        <taxon>Diaporthaceae</taxon>
        <taxon>Diaporthe</taxon>
    </lineage>
</organism>
<keyword evidence="7 8" id="KW-0503">Monooxygenase</keyword>
<evidence type="ECO:0000256" key="7">
    <source>
        <dbReference type="RuleBase" id="RU000461"/>
    </source>
</evidence>
<evidence type="ECO:0000256" key="2">
    <source>
        <dbReference type="ARBA" id="ARBA00010617"/>
    </source>
</evidence>
<dbReference type="InterPro" id="IPR036396">
    <property type="entry name" value="Cyt_P450_sf"/>
</dbReference>
<proteinExistence type="inferred from homology"/>
<feature type="binding site" description="axial binding residue" evidence="6">
    <location>
        <position position="243"/>
    </location>
    <ligand>
        <name>heme</name>
        <dbReference type="ChEBI" id="CHEBI:30413"/>
    </ligand>
    <ligandPart>
        <name>Fe</name>
        <dbReference type="ChEBI" id="CHEBI:18248"/>
    </ligandPart>
</feature>
<dbReference type="Proteomes" id="UP000034680">
    <property type="component" value="Unassembled WGS sequence"/>
</dbReference>
<dbReference type="GO" id="GO:0020037">
    <property type="term" value="F:heme binding"/>
    <property type="evidence" value="ECO:0007669"/>
    <property type="project" value="InterPro"/>
</dbReference>
<name>A0A0G2H543_9PEZI</name>
<dbReference type="InterPro" id="IPR017972">
    <property type="entry name" value="Cyt_P450_CS"/>
</dbReference>
<accession>A0A0G2H543</accession>
<sequence length="299" mass="34360">MSLGFRCIGLETITTLCFGDSASCFESEDFHSPVLDSMESIVSWFMVFKHFWVVRQLILLVPEWVALILFKRGVAFAQMKNAFARKIDKIQAGLNKQEETEFPLIYRALCDPEQYTKGKRMPTRASLLEESIALVIAGTDTTGATMTMATYQLCKRPDKMNRVKAEIKELWPDLHGPMPKAAQLEKLPYLTIVSMGVLFPMQHPYAFEKPEQFIPERWLTEDREAQERHEKFFVPFSKGPRSCLGINLAWCEMYLALASLYRRFDINLDGTKDEDFDWIDVGLALFKAPLKCYVSPVVE</sequence>
<keyword evidence="5 6" id="KW-0408">Iron</keyword>